<reference evidence="2 3" key="1">
    <citation type="journal article" date="2019" name="Int. J. Syst. Evol. Microbiol.">
        <title>The Global Catalogue of Microorganisms (GCM) 10K type strain sequencing project: providing services to taxonomists for standard genome sequencing and annotation.</title>
        <authorList>
            <consortium name="The Broad Institute Genomics Platform"/>
            <consortium name="The Broad Institute Genome Sequencing Center for Infectious Disease"/>
            <person name="Wu L."/>
            <person name="Ma J."/>
        </authorList>
    </citation>
    <scope>NUCLEOTIDE SEQUENCE [LARGE SCALE GENOMIC DNA]</scope>
    <source>
        <strain evidence="2 3">JCM 10425</strain>
    </source>
</reference>
<evidence type="ECO:0000313" key="2">
    <source>
        <dbReference type="EMBL" id="GAA0265825.1"/>
    </source>
</evidence>
<evidence type="ECO:0008006" key="4">
    <source>
        <dbReference type="Google" id="ProtNLM"/>
    </source>
</evidence>
<name>A0ABN0UYA6_9ACTN</name>
<dbReference type="Proteomes" id="UP001500967">
    <property type="component" value="Unassembled WGS sequence"/>
</dbReference>
<dbReference type="EMBL" id="BAAAGX010000025">
    <property type="protein sequence ID" value="GAA0265825.1"/>
    <property type="molecule type" value="Genomic_DNA"/>
</dbReference>
<feature type="region of interest" description="Disordered" evidence="1">
    <location>
        <begin position="49"/>
        <end position="68"/>
    </location>
</feature>
<proteinExistence type="predicted"/>
<evidence type="ECO:0000313" key="3">
    <source>
        <dbReference type="Proteomes" id="UP001500967"/>
    </source>
</evidence>
<keyword evidence="3" id="KW-1185">Reference proteome</keyword>
<organism evidence="2 3">
    <name type="scientific">Cryptosporangium japonicum</name>
    <dbReference type="NCBI Taxonomy" id="80872"/>
    <lineage>
        <taxon>Bacteria</taxon>
        <taxon>Bacillati</taxon>
        <taxon>Actinomycetota</taxon>
        <taxon>Actinomycetes</taxon>
        <taxon>Cryptosporangiales</taxon>
        <taxon>Cryptosporangiaceae</taxon>
        <taxon>Cryptosporangium</taxon>
    </lineage>
</organism>
<accession>A0ABN0UYA6</accession>
<protein>
    <recommendedName>
        <fullName evidence="4">Lipoprotein</fullName>
    </recommendedName>
</protein>
<gene>
    <name evidence="2" type="ORF">GCM10009539_60580</name>
</gene>
<comment type="caution">
    <text evidence="2">The sequence shown here is derived from an EMBL/GenBank/DDBJ whole genome shotgun (WGS) entry which is preliminary data.</text>
</comment>
<evidence type="ECO:0000256" key="1">
    <source>
        <dbReference type="SAM" id="MobiDB-lite"/>
    </source>
</evidence>
<sequence>MRLTATVTQANPATPVNRAAAPHVDPVMRRRHSEVLAVALLGGVLAGCSGAEPEPTSSPSPSVSPPVTGTVEQIASRLDCTPEIRIQAEELRQGMCGTGDALFAVTTFPADKFRDVWLYEAAGFGGWYVVGPGWTVSASTKDQATIRQKKLGGALVDGSVVPKTRPPS</sequence>